<dbReference type="InterPro" id="IPR017853">
    <property type="entry name" value="GH"/>
</dbReference>
<feature type="domain" description="Glycoside hydrolase family 3 N-terminal" evidence="2">
    <location>
        <begin position="71"/>
        <end position="395"/>
    </location>
</feature>
<evidence type="ECO:0000256" key="1">
    <source>
        <dbReference type="ARBA" id="ARBA00022801"/>
    </source>
</evidence>
<dbReference type="InterPro" id="IPR001764">
    <property type="entry name" value="Glyco_hydro_3_N"/>
</dbReference>
<dbReference type="AlphaFoldDB" id="A0A381PVE9"/>
<dbReference type="Gene3D" id="2.60.120.430">
    <property type="entry name" value="Galactose-binding lectin"/>
    <property type="match status" value="1"/>
</dbReference>
<dbReference type="Pfam" id="PF00933">
    <property type="entry name" value="Glyco_hydro_3"/>
    <property type="match status" value="1"/>
</dbReference>
<evidence type="ECO:0000313" key="5">
    <source>
        <dbReference type="EMBL" id="SUZ70508.1"/>
    </source>
</evidence>
<dbReference type="InterPro" id="IPR002772">
    <property type="entry name" value="Glyco_hydro_3_C"/>
</dbReference>
<gene>
    <name evidence="5" type="ORF">METZ01_LOCUS23362</name>
</gene>
<dbReference type="PROSITE" id="PS51257">
    <property type="entry name" value="PROKAR_LIPOPROTEIN"/>
    <property type="match status" value="1"/>
</dbReference>
<sequence>MSAKLKTKNYKMQTSNSMRYVALTLCVISILFLSCNPSKESNSIDLWATLEPLPLDPTIEAQIDEMLPKLTLEQKVGQVIQADSGSVTPEEVQEYRLGSVLSGGNSAPGPLPYADSKTWLEMADKYYNASIDNEGVEIAIPIIWGIDAVHGHANLKGAIVFPHNVGLGAMNNPDLIEKIASVTAHELTVSGHDWTFAPTLAVPQDLRWGRSYEGFSENPDVVQSYGDRIVIGLQGQFGSDDFMGDGKVISSAKHFLADGATQNGVDQGDALISEEELNTVHAAGYYSAIPAGVQTVMVSFSSWQGRKLHGDKELLTDLLKGKMGFNGFVVGDWNGHGQVPGCTNTDCAQSLNAGLDMYMAPDSWKGLYESTLQQVKDGTISMERLDDAVRRILRVKLASGVFQKGAPSTRANAGNESFLGLPEHRAIARQAVRESMVLLKNNNQVLPIDASKTILVVGDGAASISKASGGWTLSWQGTGHTNDEFPNGASIIQGIEEVVNEAGGKVIFSPNGDTSIKADAVIAVYGEDPYAEFQGDRENLDFVPNGFDVNKLAAYKNKGIPVVSVFLSGRPMWTNPEINNSDAFVAAWLPGSEGGGVSDLLFQRDPSYDFMGRLSFTWPASAVVSENNEALFKFGYGLTYASTDNLDVFPEKSGLENSDVASTGEFYSKGDAVAPWGLWLSSGDLVKQIASFPTSVGGLIISKTDHIAQEDALRINWTKSDGDYLRISSAKPNDMARQSNGAMELTFNAKSFTGSDAVVQIGQCNDNATCDNTLDITISGDWNEYRISLSCFEKLGVDMTNITSALVIKARKGVDIGLGNVRLESDLDAKPGCDGN</sequence>
<dbReference type="Gene3D" id="3.20.20.300">
    <property type="entry name" value="Glycoside hydrolase, family 3, N-terminal domain"/>
    <property type="match status" value="1"/>
</dbReference>
<evidence type="ECO:0000259" key="3">
    <source>
        <dbReference type="Pfam" id="PF01915"/>
    </source>
</evidence>
<dbReference type="Pfam" id="PF01915">
    <property type="entry name" value="Glyco_hydro_3_C"/>
    <property type="match status" value="1"/>
</dbReference>
<organism evidence="5">
    <name type="scientific">marine metagenome</name>
    <dbReference type="NCBI Taxonomy" id="408172"/>
    <lineage>
        <taxon>unclassified sequences</taxon>
        <taxon>metagenomes</taxon>
        <taxon>ecological metagenomes</taxon>
    </lineage>
</organism>
<protein>
    <submittedName>
        <fullName evidence="5">Uncharacterized protein</fullName>
    </submittedName>
</protein>
<dbReference type="SUPFAM" id="SSF52279">
    <property type="entry name" value="Beta-D-glucan exohydrolase, C-terminal domain"/>
    <property type="match status" value="1"/>
</dbReference>
<dbReference type="SUPFAM" id="SSF49785">
    <property type="entry name" value="Galactose-binding domain-like"/>
    <property type="match status" value="1"/>
</dbReference>
<dbReference type="PANTHER" id="PTHR30620">
    <property type="entry name" value="PERIPLASMIC BETA-GLUCOSIDASE-RELATED"/>
    <property type="match status" value="1"/>
</dbReference>
<dbReference type="SUPFAM" id="SSF51445">
    <property type="entry name" value="(Trans)glycosidases"/>
    <property type="match status" value="1"/>
</dbReference>
<dbReference type="EMBL" id="UINC01001094">
    <property type="protein sequence ID" value="SUZ70508.1"/>
    <property type="molecule type" value="Genomic_DNA"/>
</dbReference>
<feature type="domain" description="Glycoside hydrolase family 3 C-terminal" evidence="3">
    <location>
        <begin position="436"/>
        <end position="640"/>
    </location>
</feature>
<dbReference type="Pfam" id="PF18559">
    <property type="entry name" value="Exop_C"/>
    <property type="match status" value="1"/>
</dbReference>
<dbReference type="InterPro" id="IPR051915">
    <property type="entry name" value="Cellulose_Degrad_GH3"/>
</dbReference>
<evidence type="ECO:0000259" key="2">
    <source>
        <dbReference type="Pfam" id="PF00933"/>
    </source>
</evidence>
<evidence type="ECO:0000259" key="4">
    <source>
        <dbReference type="Pfam" id="PF18559"/>
    </source>
</evidence>
<keyword evidence="1" id="KW-0378">Hydrolase</keyword>
<dbReference type="PANTHER" id="PTHR30620:SF77">
    <property type="entry name" value="LYSOSOMAL BETA GLUCOSIDASE-LIKE"/>
    <property type="match status" value="1"/>
</dbReference>
<dbReference type="GO" id="GO:0008422">
    <property type="term" value="F:beta-glucosidase activity"/>
    <property type="evidence" value="ECO:0007669"/>
    <property type="project" value="TreeGrafter"/>
</dbReference>
<dbReference type="InterPro" id="IPR008979">
    <property type="entry name" value="Galactose-bd-like_sf"/>
</dbReference>
<name>A0A381PVE9_9ZZZZ</name>
<feature type="domain" description="ExoP galactose-binding-like" evidence="4">
    <location>
        <begin position="674"/>
        <end position="823"/>
    </location>
</feature>
<dbReference type="PRINTS" id="PR00133">
    <property type="entry name" value="GLHYDRLASE3"/>
</dbReference>
<dbReference type="GO" id="GO:0009251">
    <property type="term" value="P:glucan catabolic process"/>
    <property type="evidence" value="ECO:0007669"/>
    <property type="project" value="TreeGrafter"/>
</dbReference>
<dbReference type="Gene3D" id="3.40.50.1700">
    <property type="entry name" value="Glycoside hydrolase family 3 C-terminal domain"/>
    <property type="match status" value="1"/>
</dbReference>
<accession>A0A381PVE9</accession>
<reference evidence="5" key="1">
    <citation type="submission" date="2018-05" db="EMBL/GenBank/DDBJ databases">
        <authorList>
            <person name="Lanie J.A."/>
            <person name="Ng W.-L."/>
            <person name="Kazmierczak K.M."/>
            <person name="Andrzejewski T.M."/>
            <person name="Davidsen T.M."/>
            <person name="Wayne K.J."/>
            <person name="Tettelin H."/>
            <person name="Glass J.I."/>
            <person name="Rusch D."/>
            <person name="Podicherti R."/>
            <person name="Tsui H.-C.T."/>
            <person name="Winkler M.E."/>
        </authorList>
    </citation>
    <scope>NUCLEOTIDE SEQUENCE</scope>
</reference>
<dbReference type="InterPro" id="IPR041443">
    <property type="entry name" value="Exop_C"/>
</dbReference>
<dbReference type="InterPro" id="IPR036962">
    <property type="entry name" value="Glyco_hydro_3_N_sf"/>
</dbReference>
<dbReference type="InterPro" id="IPR036881">
    <property type="entry name" value="Glyco_hydro_3_C_sf"/>
</dbReference>
<proteinExistence type="predicted"/>